<dbReference type="SUPFAM" id="SSF52540">
    <property type="entry name" value="P-loop containing nucleoside triphosphate hydrolases"/>
    <property type="match status" value="1"/>
</dbReference>
<dbReference type="PIRSF" id="PIRSF006755">
    <property type="entry name" value="DTB_synth"/>
    <property type="match status" value="1"/>
</dbReference>
<organism evidence="3 4">
    <name type="scientific">Anaeromyxobacter oryzae</name>
    <dbReference type="NCBI Taxonomy" id="2918170"/>
    <lineage>
        <taxon>Bacteria</taxon>
        <taxon>Pseudomonadati</taxon>
        <taxon>Myxococcota</taxon>
        <taxon>Myxococcia</taxon>
        <taxon>Myxococcales</taxon>
        <taxon>Cystobacterineae</taxon>
        <taxon>Anaeromyxobacteraceae</taxon>
        <taxon>Anaeromyxobacter</taxon>
    </lineage>
</organism>
<comment type="subunit">
    <text evidence="2">Homodimer.</text>
</comment>
<dbReference type="EMBL" id="AP025591">
    <property type="protein sequence ID" value="BDG03592.1"/>
    <property type="molecule type" value="Genomic_DNA"/>
</dbReference>
<keyword evidence="4" id="KW-1185">Reference proteome</keyword>
<dbReference type="HAMAP" id="MF_00336">
    <property type="entry name" value="BioD"/>
    <property type="match status" value="1"/>
</dbReference>
<feature type="binding site" evidence="2">
    <location>
        <position position="111"/>
    </location>
    <ligand>
        <name>Mg(2+)</name>
        <dbReference type="ChEBI" id="CHEBI:18420"/>
    </ligand>
</feature>
<evidence type="ECO:0000313" key="4">
    <source>
        <dbReference type="Proteomes" id="UP001162891"/>
    </source>
</evidence>
<comment type="subcellular location">
    <subcellularLocation>
        <location evidence="2">Cytoplasm</location>
    </subcellularLocation>
</comment>
<gene>
    <name evidence="2 3" type="primary">bioD</name>
    <name evidence="3" type="ORF">AMOR_25880</name>
</gene>
<feature type="binding site" evidence="2">
    <location>
        <begin position="111"/>
        <end position="114"/>
    </location>
    <ligand>
        <name>ATP</name>
        <dbReference type="ChEBI" id="CHEBI:30616"/>
    </ligand>
</feature>
<evidence type="ECO:0000256" key="1">
    <source>
        <dbReference type="ARBA" id="ARBA00022756"/>
    </source>
</evidence>
<comment type="function">
    <text evidence="2">Catalyzes a mechanistically unusual reaction, the ATP-dependent insertion of CO2 between the N7 and N8 nitrogen atoms of 7,8-diaminopelargonic acid (DAPA, also called 7,8-diammoniononanoate) to form a ureido ring.</text>
</comment>
<comment type="catalytic activity">
    <reaction evidence="2">
        <text>(7R,8S)-7,8-diammoniononanoate + CO2 + ATP = (4R,5S)-dethiobiotin + ADP + phosphate + 3 H(+)</text>
        <dbReference type="Rhea" id="RHEA:15805"/>
        <dbReference type="ChEBI" id="CHEBI:15378"/>
        <dbReference type="ChEBI" id="CHEBI:16526"/>
        <dbReference type="ChEBI" id="CHEBI:30616"/>
        <dbReference type="ChEBI" id="CHEBI:43474"/>
        <dbReference type="ChEBI" id="CHEBI:149469"/>
        <dbReference type="ChEBI" id="CHEBI:149473"/>
        <dbReference type="ChEBI" id="CHEBI:456216"/>
        <dbReference type="EC" id="6.3.3.3"/>
    </reaction>
</comment>
<keyword evidence="2" id="KW-0436">Ligase</keyword>
<feature type="binding site" evidence="2">
    <location>
        <begin position="171"/>
        <end position="172"/>
    </location>
    <ligand>
        <name>ATP</name>
        <dbReference type="ChEBI" id="CHEBI:30616"/>
    </ligand>
</feature>
<keyword evidence="2" id="KW-0067">ATP-binding</keyword>
<dbReference type="CDD" id="cd03109">
    <property type="entry name" value="DTBS"/>
    <property type="match status" value="1"/>
</dbReference>
<accession>A0ABN6MUQ9</accession>
<sequence>MRGLFVTATDTGVGKTEVACAILRNARAAGLDVIGMKPAQSGHDPGEPSDADRLRAACDGAEPLEVICPYTFAAPLAPAVAARVEGKTVSLARIVDAARALAARHEAVLVEGAGGLLVPLTERETYADLARALGLAALVVARAGLGTVNHVALTVEALRARRIPLAGIVLNRTVAEDDPSVPHNVAEIARLTGCEPLATLPFVRDIAERASIVRSRLAGKIQF</sequence>
<keyword evidence="2" id="KW-0547">Nucleotide-binding</keyword>
<comment type="caution">
    <text evidence="2">Lacks conserved residue(s) required for the propagation of feature annotation.</text>
</comment>
<feature type="binding site" evidence="2">
    <location>
        <position position="16"/>
    </location>
    <ligand>
        <name>Mg(2+)</name>
        <dbReference type="ChEBI" id="CHEBI:18420"/>
    </ligand>
</feature>
<dbReference type="PANTHER" id="PTHR43210">
    <property type="entry name" value="DETHIOBIOTIN SYNTHETASE"/>
    <property type="match status" value="1"/>
</dbReference>
<feature type="binding site" evidence="2">
    <location>
        <begin position="201"/>
        <end position="203"/>
    </location>
    <ligand>
        <name>ATP</name>
        <dbReference type="ChEBI" id="CHEBI:30616"/>
    </ligand>
</feature>
<keyword evidence="2" id="KW-0479">Metal-binding</keyword>
<name>A0ABN6MUQ9_9BACT</name>
<keyword evidence="2" id="KW-0460">Magnesium</keyword>
<feature type="binding site" evidence="2">
    <location>
        <position position="50"/>
    </location>
    <ligand>
        <name>Mg(2+)</name>
        <dbReference type="ChEBI" id="CHEBI:18420"/>
    </ligand>
</feature>
<protein>
    <recommendedName>
        <fullName evidence="2">ATP-dependent dethiobiotin synthetase BioD</fullName>
        <ecNumber evidence="2">6.3.3.3</ecNumber>
    </recommendedName>
    <alternativeName>
        <fullName evidence="2">DTB synthetase</fullName>
        <shortName evidence="2">DTBS</shortName>
    </alternativeName>
    <alternativeName>
        <fullName evidence="2">Dethiobiotin synthase</fullName>
    </alternativeName>
</protein>
<comment type="cofactor">
    <cofactor evidence="2">
        <name>Mg(2+)</name>
        <dbReference type="ChEBI" id="CHEBI:18420"/>
    </cofactor>
</comment>
<feature type="active site" evidence="2">
    <location>
        <position position="37"/>
    </location>
</feature>
<keyword evidence="1 2" id="KW-0093">Biotin biosynthesis</keyword>
<dbReference type="EC" id="6.3.3.3" evidence="2"/>
<evidence type="ECO:0000256" key="2">
    <source>
        <dbReference type="HAMAP-Rule" id="MF_00336"/>
    </source>
</evidence>
<dbReference type="NCBIfam" id="TIGR00347">
    <property type="entry name" value="bioD"/>
    <property type="match status" value="1"/>
</dbReference>
<comment type="pathway">
    <text evidence="2">Cofactor biosynthesis; biotin biosynthesis; biotin from 7,8-diaminononanoate: step 1/2.</text>
</comment>
<dbReference type="Proteomes" id="UP001162891">
    <property type="component" value="Chromosome"/>
</dbReference>
<evidence type="ECO:0000313" key="3">
    <source>
        <dbReference type="EMBL" id="BDG03592.1"/>
    </source>
</evidence>
<feature type="binding site" evidence="2">
    <location>
        <position position="41"/>
    </location>
    <ligand>
        <name>substrate</name>
    </ligand>
</feature>
<proteinExistence type="inferred from homology"/>
<dbReference type="InterPro" id="IPR027417">
    <property type="entry name" value="P-loop_NTPase"/>
</dbReference>
<dbReference type="RefSeq" id="WP_248361728.1">
    <property type="nucleotide sequence ID" value="NZ_AP025591.1"/>
</dbReference>
<dbReference type="Gene3D" id="3.40.50.300">
    <property type="entry name" value="P-loop containing nucleotide triphosphate hydrolases"/>
    <property type="match status" value="1"/>
</dbReference>
<keyword evidence="2" id="KW-0963">Cytoplasm</keyword>
<feature type="binding site" evidence="2">
    <location>
        <position position="50"/>
    </location>
    <ligand>
        <name>ATP</name>
        <dbReference type="ChEBI" id="CHEBI:30616"/>
    </ligand>
</feature>
<comment type="similarity">
    <text evidence="2">Belongs to the dethiobiotin synthetase family.</text>
</comment>
<dbReference type="PANTHER" id="PTHR43210:SF5">
    <property type="entry name" value="DETHIOBIOTIN SYNTHETASE"/>
    <property type="match status" value="1"/>
</dbReference>
<dbReference type="InterPro" id="IPR004472">
    <property type="entry name" value="DTB_synth_BioD"/>
</dbReference>
<dbReference type="Pfam" id="PF13500">
    <property type="entry name" value="AAA_26"/>
    <property type="match status" value="1"/>
</dbReference>
<reference evidence="4" key="1">
    <citation type="journal article" date="2022" name="Int. J. Syst. Evol. Microbiol.">
        <title>Anaeromyxobacter oryzae sp. nov., Anaeromyxobacter diazotrophicus sp. nov. and Anaeromyxobacter paludicola sp. nov., isolated from paddy soils.</title>
        <authorList>
            <person name="Itoh H."/>
            <person name="Xu Z."/>
            <person name="Mise K."/>
            <person name="Masuda Y."/>
            <person name="Ushijima N."/>
            <person name="Hayakawa C."/>
            <person name="Shiratori Y."/>
            <person name="Senoo K."/>
        </authorList>
    </citation>
    <scope>NUCLEOTIDE SEQUENCE [LARGE SCALE GENOMIC DNA]</scope>
    <source>
        <strain evidence="4">Red232</strain>
    </source>
</reference>